<dbReference type="NCBIfam" id="NF033517">
    <property type="entry name" value="transpos_IS66"/>
    <property type="match status" value="1"/>
</dbReference>
<dbReference type="InterPro" id="IPR052344">
    <property type="entry name" value="Transposase-related"/>
</dbReference>
<feature type="domain" description="Transposase IS66 central" evidence="2">
    <location>
        <begin position="161"/>
        <end position="444"/>
    </location>
</feature>
<comment type="caution">
    <text evidence="6">The sequence shown here is derived from an EMBL/GenBank/DDBJ whole genome shotgun (WGS) entry which is preliminary data.</text>
</comment>
<dbReference type="InterPro" id="IPR024463">
    <property type="entry name" value="Transposase_TnpC_homeodom"/>
</dbReference>
<organism evidence="6 7">
    <name type="scientific">Desulfocucumis palustris</name>
    <dbReference type="NCBI Taxonomy" id="1898651"/>
    <lineage>
        <taxon>Bacteria</taxon>
        <taxon>Bacillati</taxon>
        <taxon>Bacillota</taxon>
        <taxon>Clostridia</taxon>
        <taxon>Eubacteriales</taxon>
        <taxon>Desulfocucumaceae</taxon>
        <taxon>Desulfocucumis</taxon>
    </lineage>
</organism>
<dbReference type="InterPro" id="IPR039552">
    <property type="entry name" value="IS66_C"/>
</dbReference>
<dbReference type="Pfam" id="PF13817">
    <property type="entry name" value="DDE_Tnp_IS66_C"/>
    <property type="match status" value="1"/>
</dbReference>
<evidence type="ECO:0000259" key="3">
    <source>
        <dbReference type="Pfam" id="PF13005"/>
    </source>
</evidence>
<evidence type="ECO:0000256" key="1">
    <source>
        <dbReference type="SAM" id="MobiDB-lite"/>
    </source>
</evidence>
<gene>
    <name evidence="6" type="ORF">DCCM_2598</name>
</gene>
<dbReference type="Pfam" id="PF13005">
    <property type="entry name" value="zf-IS66"/>
    <property type="match status" value="1"/>
</dbReference>
<sequence>MAKKDARIAELEMLVKFYEEQFRLSKHHQFGPSSEKGDSPEQLSLFDEAENLADLQKSEPELEEITYIRRKRIGKRKDDLSALPVETVEYKLPVEEQVCPECGGALHEMGHHTRRELAVIPAQIKIIEHRRAVYSCRSCERNGDHVPIMKAAMPEPLISGSLASPSAVAHIMTHKYVMHAPLYRQEQDWKRQDVSLSRQTMANWIIRCSEDWLSPVYERLKALLLTQDVLHADETTVQVLREPGKTAVSSSYMWLYRTSGDTSGQIVLFEYQPSRSSTHPKQFLKSFKGFLHTDGYAAYHKLPEITVVGCWVHMRRKFEDALKAVPHSERIASSANDAIMRIGPLFHLEEQWKSLGPEERHELRLEKSKPQAEAFFEWLQTLNVLPKTAMGKAVNYALEQRRWLMNVYLDGRTELSNNRAENAVRPFALGRKNWLFCNTVKGAVSSSIVYSIIETAKANRLKPFEYLEFLLEAVPSVSVGELDALLPWGRAVPEKCRMLMKKDNA</sequence>
<evidence type="ECO:0000313" key="7">
    <source>
        <dbReference type="Proteomes" id="UP000239549"/>
    </source>
</evidence>
<dbReference type="Proteomes" id="UP000239549">
    <property type="component" value="Unassembled WGS sequence"/>
</dbReference>
<dbReference type="AlphaFoldDB" id="A0A2L2XGZ9"/>
<dbReference type="PANTHER" id="PTHR33678">
    <property type="entry name" value="BLL1576 PROTEIN"/>
    <property type="match status" value="1"/>
</dbReference>
<feature type="domain" description="Transposase IS66 C-terminal" evidence="5">
    <location>
        <begin position="451"/>
        <end position="488"/>
    </location>
</feature>
<dbReference type="InterPro" id="IPR024474">
    <property type="entry name" value="Znf_dom_IS66"/>
</dbReference>
<reference evidence="7" key="1">
    <citation type="submission" date="2018-02" db="EMBL/GenBank/DDBJ databases">
        <title>Genome sequence of Desulfocucumis palustris strain NAW-5.</title>
        <authorList>
            <person name="Watanabe M."/>
            <person name="Kojima H."/>
            <person name="Fukui M."/>
        </authorList>
    </citation>
    <scope>NUCLEOTIDE SEQUENCE [LARGE SCALE GENOMIC DNA]</scope>
    <source>
        <strain evidence="7">NAW-5</strain>
    </source>
</reference>
<evidence type="ECO:0000259" key="2">
    <source>
        <dbReference type="Pfam" id="PF03050"/>
    </source>
</evidence>
<evidence type="ECO:0000259" key="5">
    <source>
        <dbReference type="Pfam" id="PF13817"/>
    </source>
</evidence>
<name>A0A2L2XGZ9_9FIRM</name>
<dbReference type="Pfam" id="PF03050">
    <property type="entry name" value="DDE_Tnp_IS66"/>
    <property type="match status" value="1"/>
</dbReference>
<feature type="domain" description="Transposase IS66 zinc-finger binding" evidence="3">
    <location>
        <begin position="96"/>
        <end position="140"/>
    </location>
</feature>
<feature type="region of interest" description="Disordered" evidence="1">
    <location>
        <begin position="28"/>
        <end position="47"/>
    </location>
</feature>
<dbReference type="EMBL" id="BFAV01000104">
    <property type="protein sequence ID" value="GBF33496.1"/>
    <property type="molecule type" value="Genomic_DNA"/>
</dbReference>
<accession>A0A2L2XGZ9</accession>
<feature type="domain" description="Transposase TnpC homeodomain" evidence="4">
    <location>
        <begin position="18"/>
        <end position="88"/>
    </location>
</feature>
<dbReference type="InterPro" id="IPR004291">
    <property type="entry name" value="Transposase_IS66_central"/>
</dbReference>
<dbReference type="Pfam" id="PF13007">
    <property type="entry name" value="LZ_Tnp_IS66"/>
    <property type="match status" value="1"/>
</dbReference>
<evidence type="ECO:0000313" key="6">
    <source>
        <dbReference type="EMBL" id="GBF33496.1"/>
    </source>
</evidence>
<protein>
    <submittedName>
        <fullName evidence="6">Mobile element protein</fullName>
    </submittedName>
</protein>
<proteinExistence type="predicted"/>
<evidence type="ECO:0000259" key="4">
    <source>
        <dbReference type="Pfam" id="PF13007"/>
    </source>
</evidence>
<keyword evidence="7" id="KW-1185">Reference proteome</keyword>